<dbReference type="OrthoDB" id="3191794at2"/>
<dbReference type="InterPro" id="IPR007536">
    <property type="entry name" value="16SrRNA_methylTrfase_J"/>
</dbReference>
<comment type="caution">
    <text evidence="1">Lacks conserved residue(s) required for the propagation of feature annotation.</text>
</comment>
<keyword evidence="1 2" id="KW-0489">Methyltransferase</keyword>
<organism evidence="2 3">
    <name type="scientific">Sinimarinibacterium flocculans</name>
    <dbReference type="NCBI Taxonomy" id="985250"/>
    <lineage>
        <taxon>Bacteria</taxon>
        <taxon>Pseudomonadati</taxon>
        <taxon>Pseudomonadota</taxon>
        <taxon>Gammaproteobacteria</taxon>
        <taxon>Nevskiales</taxon>
        <taxon>Nevskiaceae</taxon>
        <taxon>Sinimarinibacterium</taxon>
    </lineage>
</organism>
<dbReference type="Pfam" id="PF04445">
    <property type="entry name" value="SAM_MT"/>
    <property type="match status" value="1"/>
</dbReference>
<comment type="function">
    <text evidence="1">Specifically methylates the guanosine in position 1516 of 16S rRNA.</text>
</comment>
<evidence type="ECO:0000313" key="3">
    <source>
        <dbReference type="Proteomes" id="UP000248330"/>
    </source>
</evidence>
<comment type="caution">
    <text evidence="2">The sequence shown here is derived from an EMBL/GenBank/DDBJ whole genome shotgun (WGS) entry which is preliminary data.</text>
</comment>
<name>A0A318E8V1_9GAMM</name>
<feature type="binding site" evidence="1">
    <location>
        <begin position="94"/>
        <end position="95"/>
    </location>
    <ligand>
        <name>S-adenosyl-L-methionine</name>
        <dbReference type="ChEBI" id="CHEBI:59789"/>
    </ligand>
</feature>
<evidence type="ECO:0000313" key="2">
    <source>
        <dbReference type="EMBL" id="PXV65787.1"/>
    </source>
</evidence>
<dbReference type="PANTHER" id="PTHR36112">
    <property type="entry name" value="RIBOSOMAL RNA SMALL SUBUNIT METHYLTRANSFERASE J"/>
    <property type="match status" value="1"/>
</dbReference>
<dbReference type="EC" id="2.1.1.242" evidence="1"/>
<comment type="subcellular location">
    <subcellularLocation>
        <location evidence="1">Cytoplasm</location>
    </subcellularLocation>
</comment>
<dbReference type="HAMAP" id="MF_01523">
    <property type="entry name" value="16SrRNA_methyltr_J"/>
    <property type="match status" value="1"/>
</dbReference>
<dbReference type="EMBL" id="QICN01000009">
    <property type="protein sequence ID" value="PXV65787.1"/>
    <property type="molecule type" value="Genomic_DNA"/>
</dbReference>
<keyword evidence="3" id="KW-1185">Reference proteome</keyword>
<dbReference type="Proteomes" id="UP000248330">
    <property type="component" value="Unassembled WGS sequence"/>
</dbReference>
<evidence type="ECO:0000256" key="1">
    <source>
        <dbReference type="HAMAP-Rule" id="MF_01523"/>
    </source>
</evidence>
<accession>A0A318E8V1</accession>
<feature type="binding site" evidence="1">
    <location>
        <position position="161"/>
    </location>
    <ligand>
        <name>S-adenosyl-L-methionine</name>
        <dbReference type="ChEBI" id="CHEBI:59789"/>
    </ligand>
</feature>
<reference evidence="2 3" key="1">
    <citation type="submission" date="2018-04" db="EMBL/GenBank/DDBJ databases">
        <title>Genomic Encyclopedia of Type Strains, Phase IV (KMG-IV): sequencing the most valuable type-strain genomes for metagenomic binning, comparative biology and taxonomic classification.</title>
        <authorList>
            <person name="Goeker M."/>
        </authorList>
    </citation>
    <scope>NUCLEOTIDE SEQUENCE [LARGE SCALE GENOMIC DNA]</scope>
    <source>
        <strain evidence="2 3">DSM 104150</strain>
    </source>
</reference>
<feature type="binding site" evidence="1">
    <location>
        <begin position="110"/>
        <end position="111"/>
    </location>
    <ligand>
        <name>S-adenosyl-L-methionine</name>
        <dbReference type="ChEBI" id="CHEBI:59789"/>
    </ligand>
</feature>
<dbReference type="SUPFAM" id="SSF53335">
    <property type="entry name" value="S-adenosyl-L-methionine-dependent methyltransferases"/>
    <property type="match status" value="1"/>
</dbReference>
<dbReference type="GO" id="GO:0005737">
    <property type="term" value="C:cytoplasm"/>
    <property type="evidence" value="ECO:0007669"/>
    <property type="project" value="UniProtKB-SubCell"/>
</dbReference>
<keyword evidence="1 2" id="KW-0808">Transferase</keyword>
<sequence>MPQQYPETPGGDDARGFLFAPDGSGSVFELERAEHGLQLHARHRPKYAPLHLEWRSREQQRRVAGGKRQLLGRAVGLHKHAGLHVLDATGGLGRDAWTLAALGARVDLVERQPLLAALLRDAHARSLADPAYAVIAQRLNLIENDAAAVLGGGHWDVVHLDPMYPDHGRHALPQREMQFLRELSGDDGDADALLAPARAACRLRTVVKRPLHAPHLDGRMPDFQLTGTQARYDVYLPS</sequence>
<protein>
    <recommendedName>
        <fullName evidence="1">Ribosomal RNA small subunit methyltransferase J</fullName>
        <ecNumber evidence="1">2.1.1.242</ecNumber>
    </recommendedName>
    <alternativeName>
        <fullName evidence="1">16S rRNA m2G1516 methyltransferase</fullName>
    </alternativeName>
    <alternativeName>
        <fullName evidence="1">rRNA (guanine-N(2)-)-methyltransferase</fullName>
    </alternativeName>
</protein>
<comment type="similarity">
    <text evidence="1">Belongs to the methyltransferase superfamily. RsmJ family.</text>
</comment>
<dbReference type="Gene3D" id="3.40.50.150">
    <property type="entry name" value="Vaccinia Virus protein VP39"/>
    <property type="match status" value="1"/>
</dbReference>
<keyword evidence="1" id="KW-0698">rRNA processing</keyword>
<dbReference type="AlphaFoldDB" id="A0A318E8V1"/>
<comment type="catalytic activity">
    <reaction evidence="1">
        <text>guanosine(1516) in 16S rRNA + S-adenosyl-L-methionine = N(2)-methylguanosine(1516) in 16S rRNA + S-adenosyl-L-homocysteine + H(+)</text>
        <dbReference type="Rhea" id="RHEA:43220"/>
        <dbReference type="Rhea" id="RHEA-COMP:10412"/>
        <dbReference type="Rhea" id="RHEA-COMP:10413"/>
        <dbReference type="ChEBI" id="CHEBI:15378"/>
        <dbReference type="ChEBI" id="CHEBI:57856"/>
        <dbReference type="ChEBI" id="CHEBI:59789"/>
        <dbReference type="ChEBI" id="CHEBI:74269"/>
        <dbReference type="ChEBI" id="CHEBI:74481"/>
        <dbReference type="EC" id="2.1.1.242"/>
    </reaction>
</comment>
<proteinExistence type="inferred from homology"/>
<dbReference type="PANTHER" id="PTHR36112:SF1">
    <property type="entry name" value="RIBOSOMAL RNA SMALL SUBUNIT METHYLTRANSFERASE J"/>
    <property type="match status" value="1"/>
</dbReference>
<gene>
    <name evidence="1" type="primary">rsmJ</name>
    <name evidence="2" type="ORF">C8D93_109166</name>
</gene>
<keyword evidence="1" id="KW-0949">S-adenosyl-L-methionine</keyword>
<keyword evidence="1" id="KW-0963">Cytoplasm</keyword>
<dbReference type="RefSeq" id="WP_110266168.1">
    <property type="nucleotide sequence ID" value="NZ_CAKZQT010000001.1"/>
</dbReference>
<dbReference type="InterPro" id="IPR029063">
    <property type="entry name" value="SAM-dependent_MTases_sf"/>
</dbReference>
<dbReference type="GO" id="GO:0008990">
    <property type="term" value="F:rRNA (guanine-N2-)-methyltransferase activity"/>
    <property type="evidence" value="ECO:0007669"/>
    <property type="project" value="UniProtKB-UniRule"/>
</dbReference>